<protein>
    <recommendedName>
        <fullName evidence="5">Bifunctional lysine-specific demethylase and histidyl-hydroxylase</fullName>
    </recommendedName>
</protein>
<keyword evidence="1" id="KW-0238">DNA-binding</keyword>
<evidence type="ECO:0000313" key="3">
    <source>
        <dbReference type="EMBL" id="CAK0823059.1"/>
    </source>
</evidence>
<feature type="compositionally biased region" description="Low complexity" evidence="2">
    <location>
        <begin position="119"/>
        <end position="141"/>
    </location>
</feature>
<feature type="region of interest" description="Disordered" evidence="2">
    <location>
        <begin position="101"/>
        <end position="229"/>
    </location>
</feature>
<reference evidence="3" key="1">
    <citation type="submission" date="2023-10" db="EMBL/GenBank/DDBJ databases">
        <authorList>
            <person name="Chen Y."/>
            <person name="Shah S."/>
            <person name="Dougan E. K."/>
            <person name="Thang M."/>
            <person name="Chan C."/>
        </authorList>
    </citation>
    <scope>NUCLEOTIDE SEQUENCE [LARGE SCALE GENOMIC DNA]</scope>
</reference>
<evidence type="ECO:0008006" key="5">
    <source>
        <dbReference type="Google" id="ProtNLM"/>
    </source>
</evidence>
<evidence type="ECO:0000256" key="2">
    <source>
        <dbReference type="SAM" id="MobiDB-lite"/>
    </source>
</evidence>
<dbReference type="EMBL" id="CAUYUJ010008158">
    <property type="protein sequence ID" value="CAK0823059.1"/>
    <property type="molecule type" value="Genomic_DNA"/>
</dbReference>
<dbReference type="Gene3D" id="2.60.120.620">
    <property type="entry name" value="q2cbj1_9rhob like domain"/>
    <property type="match status" value="1"/>
</dbReference>
<dbReference type="Proteomes" id="UP001189429">
    <property type="component" value="Unassembled WGS sequence"/>
</dbReference>
<feature type="compositionally biased region" description="Basic residues" evidence="2">
    <location>
        <begin position="219"/>
        <end position="229"/>
    </location>
</feature>
<evidence type="ECO:0000313" key="4">
    <source>
        <dbReference type="Proteomes" id="UP001189429"/>
    </source>
</evidence>
<accession>A0ABN9RX83</accession>
<comment type="caution">
    <text evidence="3">The sequence shown here is derived from an EMBL/GenBank/DDBJ whole genome shotgun (WGS) entry which is preliminary data.</text>
</comment>
<organism evidence="3 4">
    <name type="scientific">Prorocentrum cordatum</name>
    <dbReference type="NCBI Taxonomy" id="2364126"/>
    <lineage>
        <taxon>Eukaryota</taxon>
        <taxon>Sar</taxon>
        <taxon>Alveolata</taxon>
        <taxon>Dinophyceae</taxon>
        <taxon>Prorocentrales</taxon>
        <taxon>Prorocentraceae</taxon>
        <taxon>Prorocentrum</taxon>
    </lineage>
</organism>
<evidence type="ECO:0000256" key="1">
    <source>
        <dbReference type="ARBA" id="ARBA00023125"/>
    </source>
</evidence>
<name>A0ABN9RX83_9DINO</name>
<gene>
    <name evidence="3" type="ORF">PCOR1329_LOCUS23910</name>
</gene>
<dbReference type="InterPro" id="IPR037923">
    <property type="entry name" value="HTH-like"/>
</dbReference>
<sequence>MEAGVLSLARSSRWDALDPLGPAPRALPQVRAALLELRHLVLDCAVGAAAESTVDLRGAQLGIESARLFSGEGVSADLGAQGALCGVFAASCAGAACSASRGALPQEGSRPTLPRRCRPATWSSGAAAAGAPRRGRASGWSLPCRRRSTASAQEGAWPRRPMPGAGPGGQRCSSPPRAARWPAGCAGHGAGPSGAGQPCRQRCCGGRGTTASSSEGSPPRRRTWAASSRRRTSGDFLNLLEQHSAGARPALGVLRTALLDAAGEALREDLGAAHGTLTVLLLSSWLNRNGRGDSNQAHTHRADLSGVVYLRCGRCCYLHFPGAEHCLQPGDMMLFSPGLPHWVPPSEDDGPRISIAFNLGVDFERGDAAMPVWFTQTRVLAPPF</sequence>
<keyword evidence="4" id="KW-1185">Reference proteome</keyword>
<dbReference type="SUPFAM" id="SSF51215">
    <property type="entry name" value="Regulatory protein AraC"/>
    <property type="match status" value="1"/>
</dbReference>
<proteinExistence type="predicted"/>